<keyword evidence="6 11" id="KW-0675">Receptor</keyword>
<evidence type="ECO:0000256" key="8">
    <source>
        <dbReference type="ARBA" id="ARBA00023224"/>
    </source>
</evidence>
<gene>
    <name evidence="11" type="ORF">PoB_001329400</name>
</gene>
<evidence type="ECO:0000256" key="9">
    <source>
        <dbReference type="SAM" id="Phobius"/>
    </source>
</evidence>
<keyword evidence="8" id="KW-0807">Transducer</keyword>
<feature type="domain" description="G-protein coupled receptors family 3 profile" evidence="10">
    <location>
        <begin position="59"/>
        <end position="152"/>
    </location>
</feature>
<dbReference type="GO" id="GO:0004965">
    <property type="term" value="F:G protein-coupled GABA receptor activity"/>
    <property type="evidence" value="ECO:0007669"/>
    <property type="project" value="InterPro"/>
</dbReference>
<evidence type="ECO:0000256" key="7">
    <source>
        <dbReference type="ARBA" id="ARBA00023180"/>
    </source>
</evidence>
<dbReference type="EMBL" id="BLXT01001599">
    <property type="protein sequence ID" value="GFN86788.1"/>
    <property type="molecule type" value="Genomic_DNA"/>
</dbReference>
<feature type="transmembrane region" description="Helical" evidence="9">
    <location>
        <begin position="89"/>
        <end position="108"/>
    </location>
</feature>
<evidence type="ECO:0000256" key="4">
    <source>
        <dbReference type="ARBA" id="ARBA00023040"/>
    </source>
</evidence>
<organism evidence="11 12">
    <name type="scientific">Plakobranchus ocellatus</name>
    <dbReference type="NCBI Taxonomy" id="259542"/>
    <lineage>
        <taxon>Eukaryota</taxon>
        <taxon>Metazoa</taxon>
        <taxon>Spiralia</taxon>
        <taxon>Lophotrochozoa</taxon>
        <taxon>Mollusca</taxon>
        <taxon>Gastropoda</taxon>
        <taxon>Heterobranchia</taxon>
        <taxon>Euthyneura</taxon>
        <taxon>Panpulmonata</taxon>
        <taxon>Sacoglossa</taxon>
        <taxon>Placobranchoidea</taxon>
        <taxon>Plakobranchidae</taxon>
        <taxon>Plakobranchus</taxon>
    </lineage>
</organism>
<dbReference type="AlphaFoldDB" id="A0AAV3YUP2"/>
<dbReference type="GO" id="GO:0038039">
    <property type="term" value="C:G protein-coupled receptor heterodimeric complex"/>
    <property type="evidence" value="ECO:0007669"/>
    <property type="project" value="TreeGrafter"/>
</dbReference>
<proteinExistence type="predicted"/>
<keyword evidence="2 9" id="KW-0812">Transmembrane</keyword>
<keyword evidence="5 9" id="KW-0472">Membrane</keyword>
<sequence length="229" mass="26008">MVGDATVQVGLYDTRSQTLSTDGYAQIKWHNERVPRDQSKRSKLQLYISAEIFVPIATLACLGMALASAFLVFNLKYKNLRVIKLSSPMMNNFILLGSVLAYMSVILYGLDGQNLGSKSFQALCTIRLGFLCLGFSVAFGAMFSKTWRVYSIMAKKNTVGISKVRRSTVSWRRKKIFCISMVREFTVSWRRKTPFASKHKGIYSDMLKKSTVPISKLREFTVPCEEKHR</sequence>
<dbReference type="PANTHER" id="PTHR10519">
    <property type="entry name" value="GABA-B RECEPTOR"/>
    <property type="match status" value="1"/>
</dbReference>
<feature type="transmembrane region" description="Helical" evidence="9">
    <location>
        <begin position="52"/>
        <end position="77"/>
    </location>
</feature>
<evidence type="ECO:0000259" key="10">
    <source>
        <dbReference type="PROSITE" id="PS50259"/>
    </source>
</evidence>
<dbReference type="GO" id="GO:0007214">
    <property type="term" value="P:gamma-aminobutyric acid signaling pathway"/>
    <property type="evidence" value="ECO:0007669"/>
    <property type="project" value="TreeGrafter"/>
</dbReference>
<dbReference type="PROSITE" id="PS50259">
    <property type="entry name" value="G_PROTEIN_RECEP_F3_4"/>
    <property type="match status" value="1"/>
</dbReference>
<evidence type="ECO:0000256" key="1">
    <source>
        <dbReference type="ARBA" id="ARBA00004141"/>
    </source>
</evidence>
<feature type="transmembrane region" description="Helical" evidence="9">
    <location>
        <begin position="120"/>
        <end position="143"/>
    </location>
</feature>
<dbReference type="InterPro" id="IPR017978">
    <property type="entry name" value="GPCR_3_C"/>
</dbReference>
<evidence type="ECO:0000256" key="3">
    <source>
        <dbReference type="ARBA" id="ARBA00022989"/>
    </source>
</evidence>
<evidence type="ECO:0000256" key="5">
    <source>
        <dbReference type="ARBA" id="ARBA00023136"/>
    </source>
</evidence>
<comment type="caution">
    <text evidence="11">The sequence shown here is derived from an EMBL/GenBank/DDBJ whole genome shotgun (WGS) entry which is preliminary data.</text>
</comment>
<evidence type="ECO:0000313" key="11">
    <source>
        <dbReference type="EMBL" id="GFN86788.1"/>
    </source>
</evidence>
<name>A0AAV3YUP2_9GAST</name>
<dbReference type="PRINTS" id="PR01176">
    <property type="entry name" value="GABABRECEPTR"/>
</dbReference>
<dbReference type="Proteomes" id="UP000735302">
    <property type="component" value="Unassembled WGS sequence"/>
</dbReference>
<keyword evidence="7" id="KW-0325">Glycoprotein</keyword>
<accession>A0AAV3YUP2</accession>
<keyword evidence="4" id="KW-0297">G-protein coupled receptor</keyword>
<keyword evidence="3 9" id="KW-1133">Transmembrane helix</keyword>
<keyword evidence="12" id="KW-1185">Reference proteome</keyword>
<dbReference type="InterPro" id="IPR002455">
    <property type="entry name" value="GPCR3_GABA-B"/>
</dbReference>
<evidence type="ECO:0000256" key="6">
    <source>
        <dbReference type="ARBA" id="ARBA00023170"/>
    </source>
</evidence>
<protein>
    <submittedName>
        <fullName evidence="11">Gamma-aminobutyric acid type b receptor subunit 2</fullName>
    </submittedName>
</protein>
<evidence type="ECO:0000256" key="2">
    <source>
        <dbReference type="ARBA" id="ARBA00022692"/>
    </source>
</evidence>
<dbReference type="PANTHER" id="PTHR10519:SF20">
    <property type="entry name" value="G-PROTEIN COUPLED RECEPTOR 156-RELATED"/>
    <property type="match status" value="1"/>
</dbReference>
<comment type="subcellular location">
    <subcellularLocation>
        <location evidence="1">Membrane</location>
        <topology evidence="1">Multi-pass membrane protein</topology>
    </subcellularLocation>
</comment>
<evidence type="ECO:0000313" key="12">
    <source>
        <dbReference type="Proteomes" id="UP000735302"/>
    </source>
</evidence>
<reference evidence="11 12" key="1">
    <citation type="journal article" date="2021" name="Elife">
        <title>Chloroplast acquisition without the gene transfer in kleptoplastic sea slugs, Plakobranchus ocellatus.</title>
        <authorList>
            <person name="Maeda T."/>
            <person name="Takahashi S."/>
            <person name="Yoshida T."/>
            <person name="Shimamura S."/>
            <person name="Takaki Y."/>
            <person name="Nagai Y."/>
            <person name="Toyoda A."/>
            <person name="Suzuki Y."/>
            <person name="Arimoto A."/>
            <person name="Ishii H."/>
            <person name="Satoh N."/>
            <person name="Nishiyama T."/>
            <person name="Hasebe M."/>
            <person name="Maruyama T."/>
            <person name="Minagawa J."/>
            <person name="Obokata J."/>
            <person name="Shigenobu S."/>
        </authorList>
    </citation>
    <scope>NUCLEOTIDE SEQUENCE [LARGE SCALE GENOMIC DNA]</scope>
</reference>
<dbReference type="Pfam" id="PF00003">
    <property type="entry name" value="7tm_3"/>
    <property type="match status" value="1"/>
</dbReference>